<reference evidence="2" key="1">
    <citation type="submission" date="2023-08" db="EMBL/GenBank/DDBJ databases">
        <authorList>
            <person name="Alioto T."/>
            <person name="Alioto T."/>
            <person name="Gomez Garrido J."/>
        </authorList>
    </citation>
    <scope>NUCLEOTIDE SEQUENCE</scope>
</reference>
<proteinExistence type="predicted"/>
<evidence type="ECO:0000313" key="2">
    <source>
        <dbReference type="EMBL" id="CAI9729380.1"/>
    </source>
</evidence>
<name>A0AA36F9D7_OCTVU</name>
<organism evidence="2 3">
    <name type="scientific">Octopus vulgaris</name>
    <name type="common">Common octopus</name>
    <dbReference type="NCBI Taxonomy" id="6645"/>
    <lineage>
        <taxon>Eukaryota</taxon>
        <taxon>Metazoa</taxon>
        <taxon>Spiralia</taxon>
        <taxon>Lophotrochozoa</taxon>
        <taxon>Mollusca</taxon>
        <taxon>Cephalopoda</taxon>
        <taxon>Coleoidea</taxon>
        <taxon>Octopodiformes</taxon>
        <taxon>Octopoda</taxon>
        <taxon>Incirrata</taxon>
        <taxon>Octopodidae</taxon>
        <taxon>Octopus</taxon>
    </lineage>
</organism>
<evidence type="ECO:0000256" key="1">
    <source>
        <dbReference type="SAM" id="MobiDB-lite"/>
    </source>
</evidence>
<dbReference type="EMBL" id="OX597823">
    <property type="protein sequence ID" value="CAI9729380.1"/>
    <property type="molecule type" value="Genomic_DNA"/>
</dbReference>
<dbReference type="AlphaFoldDB" id="A0AA36F9D7"/>
<feature type="region of interest" description="Disordered" evidence="1">
    <location>
        <begin position="90"/>
        <end position="115"/>
    </location>
</feature>
<evidence type="ECO:0000313" key="3">
    <source>
        <dbReference type="Proteomes" id="UP001162480"/>
    </source>
</evidence>
<protein>
    <submittedName>
        <fullName evidence="2">Uncharacterized protein</fullName>
    </submittedName>
</protein>
<accession>A0AA36F9D7</accession>
<keyword evidence="3" id="KW-1185">Reference proteome</keyword>
<sequence length="221" mass="26116">MCTALHTPLQEEFYQNLSQWLKVKNLKVELSGNEDIYTNQLPFDYQYPYSLSDELIDFYEDTDAADRLDYYQEDSSVLWQHQLNEAKNYKSHSSFQHDDSSQHFLPHSPQSGPLQSKVRMLSAPFRSESRAKIKDAFIRGKDYLMMKVQDYQQKIRSNMNTKLETVHPNSSISDHYHSQQEFSDIRNCTMLHTERQADKLTHRNSQCEQIKNEIEDIHSNI</sequence>
<gene>
    <name evidence="2" type="ORF">OCTVUL_1B026257</name>
</gene>
<dbReference type="Proteomes" id="UP001162480">
    <property type="component" value="Chromosome 10"/>
</dbReference>